<comment type="similarity">
    <text evidence="4">Belongs to the cyclin family.</text>
</comment>
<dbReference type="EMBL" id="KN822975">
    <property type="protein sequence ID" value="KIO30129.1"/>
    <property type="molecule type" value="Genomic_DNA"/>
</dbReference>
<dbReference type="SMART" id="SM01332">
    <property type="entry name" value="Cyclin_C"/>
    <property type="match status" value="1"/>
</dbReference>
<dbReference type="InterPro" id="IPR039361">
    <property type="entry name" value="Cyclin"/>
</dbReference>
<keyword evidence="1" id="KW-0132">Cell division</keyword>
<organism evidence="7 8">
    <name type="scientific">Tulasnella calospora MUT 4182</name>
    <dbReference type="NCBI Taxonomy" id="1051891"/>
    <lineage>
        <taxon>Eukaryota</taxon>
        <taxon>Fungi</taxon>
        <taxon>Dikarya</taxon>
        <taxon>Basidiomycota</taxon>
        <taxon>Agaricomycotina</taxon>
        <taxon>Agaricomycetes</taxon>
        <taxon>Cantharellales</taxon>
        <taxon>Tulasnellaceae</taxon>
        <taxon>Tulasnella</taxon>
    </lineage>
</organism>
<feature type="domain" description="Cyclin-like" evidence="5">
    <location>
        <begin position="153"/>
        <end position="234"/>
    </location>
</feature>
<dbReference type="Pfam" id="PF00134">
    <property type="entry name" value="Cyclin_N"/>
    <property type="match status" value="1"/>
</dbReference>
<feature type="domain" description="Cyclin-like" evidence="5">
    <location>
        <begin position="56"/>
        <end position="140"/>
    </location>
</feature>
<keyword evidence="3" id="KW-0131">Cell cycle</keyword>
<reference evidence="8" key="2">
    <citation type="submission" date="2015-01" db="EMBL/GenBank/DDBJ databases">
        <title>Evolutionary Origins and Diversification of the Mycorrhizal Mutualists.</title>
        <authorList>
            <consortium name="DOE Joint Genome Institute"/>
            <consortium name="Mycorrhizal Genomics Consortium"/>
            <person name="Kohler A."/>
            <person name="Kuo A."/>
            <person name="Nagy L.G."/>
            <person name="Floudas D."/>
            <person name="Copeland A."/>
            <person name="Barry K.W."/>
            <person name="Cichocki N."/>
            <person name="Veneault-Fourrey C."/>
            <person name="LaButti K."/>
            <person name="Lindquist E.A."/>
            <person name="Lipzen A."/>
            <person name="Lundell T."/>
            <person name="Morin E."/>
            <person name="Murat C."/>
            <person name="Riley R."/>
            <person name="Ohm R."/>
            <person name="Sun H."/>
            <person name="Tunlid A."/>
            <person name="Henrissat B."/>
            <person name="Grigoriev I.V."/>
            <person name="Hibbett D.S."/>
            <person name="Martin F."/>
        </authorList>
    </citation>
    <scope>NUCLEOTIDE SEQUENCE [LARGE SCALE GENOMIC DNA]</scope>
    <source>
        <strain evidence="8">MUT 4182</strain>
    </source>
</reference>
<evidence type="ECO:0000256" key="1">
    <source>
        <dbReference type="ARBA" id="ARBA00022618"/>
    </source>
</evidence>
<evidence type="ECO:0000313" key="7">
    <source>
        <dbReference type="EMBL" id="KIO30129.1"/>
    </source>
</evidence>
<dbReference type="InterPro" id="IPR006671">
    <property type="entry name" value="Cyclin_N"/>
</dbReference>
<dbReference type="Gene3D" id="1.10.472.10">
    <property type="entry name" value="Cyclin-like"/>
    <property type="match status" value="2"/>
</dbReference>
<dbReference type="SUPFAM" id="SSF47954">
    <property type="entry name" value="Cyclin-like"/>
    <property type="match status" value="2"/>
</dbReference>
<sequence length="268" mass="31427">WEDLTPEDSDDPVMGGEYVSEIYDYLRKLEVTAMPDPDFMERQSEFTWKARGILADWMMKVHSTFRLLPETYWLAMNLLDRFLSRRTVTLAKAQLLGTSCLIIASKFTEIVVPSTKTWAAVSLDPVGVNDLYVAERYILKTLEYKISPPNPLDFLRRISKADDYDAQLRNVAKYLTLIQCFRDRLFRIPPSLLAASAYWLARIAFLRFEWTESHIHYSGYREDQLIPHANLMVSYLLKPVEHEEFHRLWSTKKNLKAATFMREWASKN</sequence>
<proteinExistence type="inferred from homology"/>
<dbReference type="CDD" id="cd20512">
    <property type="entry name" value="CYCLIN_CLBs_yeast_rpt2"/>
    <property type="match status" value="1"/>
</dbReference>
<evidence type="ECO:0000256" key="4">
    <source>
        <dbReference type="RuleBase" id="RU000383"/>
    </source>
</evidence>
<gene>
    <name evidence="7" type="ORF">M407DRAFT_55418</name>
</gene>
<evidence type="ECO:0000256" key="2">
    <source>
        <dbReference type="ARBA" id="ARBA00023127"/>
    </source>
</evidence>
<evidence type="ECO:0000256" key="3">
    <source>
        <dbReference type="ARBA" id="ARBA00023306"/>
    </source>
</evidence>
<dbReference type="InterPro" id="IPR046965">
    <property type="entry name" value="Cyclin_A/B-like"/>
</dbReference>
<dbReference type="STRING" id="1051891.A0A0C3QR18"/>
<evidence type="ECO:0000259" key="5">
    <source>
        <dbReference type="SMART" id="SM00385"/>
    </source>
</evidence>
<dbReference type="PROSITE" id="PS00292">
    <property type="entry name" value="CYCLINS"/>
    <property type="match status" value="1"/>
</dbReference>
<dbReference type="InterPro" id="IPR048258">
    <property type="entry name" value="Cyclins_cyclin-box"/>
</dbReference>
<feature type="domain" description="Cyclin C-terminal" evidence="6">
    <location>
        <begin position="149"/>
        <end position="263"/>
    </location>
</feature>
<dbReference type="FunFam" id="1.10.472.10:FF:000001">
    <property type="entry name" value="G2/mitotic-specific cyclin"/>
    <property type="match status" value="1"/>
</dbReference>
<dbReference type="OrthoDB" id="5590282at2759"/>
<dbReference type="PIRSF" id="PIRSF001771">
    <property type="entry name" value="Cyclin_A_B_D_E"/>
    <property type="match status" value="1"/>
</dbReference>
<dbReference type="AlphaFoldDB" id="A0A0C3QR18"/>
<feature type="non-terminal residue" evidence="7">
    <location>
        <position position="268"/>
    </location>
</feature>
<keyword evidence="2 4" id="KW-0195">Cyclin</keyword>
<dbReference type="GO" id="GO:0044772">
    <property type="term" value="P:mitotic cell cycle phase transition"/>
    <property type="evidence" value="ECO:0007669"/>
    <property type="project" value="InterPro"/>
</dbReference>
<name>A0A0C3QR18_9AGAM</name>
<feature type="non-terminal residue" evidence="7">
    <location>
        <position position="1"/>
    </location>
</feature>
<dbReference type="InterPro" id="IPR004367">
    <property type="entry name" value="Cyclin_C-dom"/>
</dbReference>
<protein>
    <submittedName>
        <fullName evidence="7">Uncharacterized protein</fullName>
    </submittedName>
</protein>
<dbReference type="PANTHER" id="PTHR10177">
    <property type="entry name" value="CYCLINS"/>
    <property type="match status" value="1"/>
</dbReference>
<reference evidence="7 8" key="1">
    <citation type="submission" date="2014-04" db="EMBL/GenBank/DDBJ databases">
        <authorList>
            <consortium name="DOE Joint Genome Institute"/>
            <person name="Kuo A."/>
            <person name="Girlanda M."/>
            <person name="Perotto S."/>
            <person name="Kohler A."/>
            <person name="Nagy L.G."/>
            <person name="Floudas D."/>
            <person name="Copeland A."/>
            <person name="Barry K.W."/>
            <person name="Cichocki N."/>
            <person name="Veneault-Fourrey C."/>
            <person name="LaButti K."/>
            <person name="Lindquist E.A."/>
            <person name="Lipzen A."/>
            <person name="Lundell T."/>
            <person name="Morin E."/>
            <person name="Murat C."/>
            <person name="Sun H."/>
            <person name="Tunlid A."/>
            <person name="Henrissat B."/>
            <person name="Grigoriev I.V."/>
            <person name="Hibbett D.S."/>
            <person name="Martin F."/>
            <person name="Nordberg H.P."/>
            <person name="Cantor M.N."/>
            <person name="Hua S.X."/>
        </authorList>
    </citation>
    <scope>NUCLEOTIDE SEQUENCE [LARGE SCALE GENOMIC DNA]</scope>
    <source>
        <strain evidence="7 8">MUT 4182</strain>
    </source>
</reference>
<dbReference type="SMART" id="SM00385">
    <property type="entry name" value="CYCLIN"/>
    <property type="match status" value="2"/>
</dbReference>
<dbReference type="InterPro" id="IPR013763">
    <property type="entry name" value="Cyclin-like_dom"/>
</dbReference>
<dbReference type="GO" id="GO:0016538">
    <property type="term" value="F:cyclin-dependent protein serine/threonine kinase regulator activity"/>
    <property type="evidence" value="ECO:0007669"/>
    <property type="project" value="InterPro"/>
</dbReference>
<dbReference type="HOGENOM" id="CLU_020695_2_4_1"/>
<dbReference type="Proteomes" id="UP000054248">
    <property type="component" value="Unassembled WGS sequence"/>
</dbReference>
<evidence type="ECO:0000313" key="8">
    <source>
        <dbReference type="Proteomes" id="UP000054248"/>
    </source>
</evidence>
<keyword evidence="8" id="KW-1185">Reference proteome</keyword>
<dbReference type="InterPro" id="IPR036915">
    <property type="entry name" value="Cyclin-like_sf"/>
</dbReference>
<accession>A0A0C3QR18</accession>
<evidence type="ECO:0000259" key="6">
    <source>
        <dbReference type="SMART" id="SM01332"/>
    </source>
</evidence>
<dbReference type="GO" id="GO:0051301">
    <property type="term" value="P:cell division"/>
    <property type="evidence" value="ECO:0007669"/>
    <property type="project" value="UniProtKB-KW"/>
</dbReference>
<dbReference type="Pfam" id="PF02984">
    <property type="entry name" value="Cyclin_C"/>
    <property type="match status" value="1"/>
</dbReference>